<feature type="transmembrane region" description="Helical" evidence="1">
    <location>
        <begin position="138"/>
        <end position="162"/>
    </location>
</feature>
<dbReference type="Proteomes" id="UP000094336">
    <property type="component" value="Unassembled WGS sequence"/>
</dbReference>
<dbReference type="EMBL" id="KV454427">
    <property type="protein sequence ID" value="ODQ81477.1"/>
    <property type="molecule type" value="Genomic_DNA"/>
</dbReference>
<evidence type="ECO:0000256" key="1">
    <source>
        <dbReference type="SAM" id="Phobius"/>
    </source>
</evidence>
<feature type="transmembrane region" description="Helical" evidence="1">
    <location>
        <begin position="288"/>
        <end position="308"/>
    </location>
</feature>
<protein>
    <submittedName>
        <fullName evidence="2">Uncharacterized protein</fullName>
    </submittedName>
</protein>
<feature type="transmembrane region" description="Helical" evidence="1">
    <location>
        <begin position="197"/>
        <end position="216"/>
    </location>
</feature>
<name>A0A1E3QWV4_9ASCO</name>
<reference evidence="3" key="1">
    <citation type="submission" date="2016-05" db="EMBL/GenBank/DDBJ databases">
        <title>Comparative genomics of biotechnologically important yeasts.</title>
        <authorList>
            <consortium name="DOE Joint Genome Institute"/>
            <person name="Riley R."/>
            <person name="Haridas S."/>
            <person name="Wolfe K.H."/>
            <person name="Lopes M.R."/>
            <person name="Hittinger C.T."/>
            <person name="Goker M."/>
            <person name="Salamov A."/>
            <person name="Wisecaver J."/>
            <person name="Long T.M."/>
            <person name="Aerts A.L."/>
            <person name="Barry K."/>
            <person name="Choi C."/>
            <person name="Clum A."/>
            <person name="Coughlan A.Y."/>
            <person name="Deshpande S."/>
            <person name="Douglass A.P."/>
            <person name="Hanson S.J."/>
            <person name="Klenk H.-P."/>
            <person name="Labutti K."/>
            <person name="Lapidus A."/>
            <person name="Lindquist E."/>
            <person name="Lipzen A."/>
            <person name="Meier-Kolthoff J.P."/>
            <person name="Ohm R.A."/>
            <person name="Otillar R.P."/>
            <person name="Pangilinan J."/>
            <person name="Peng Y."/>
            <person name="Rokas A."/>
            <person name="Rosa C.A."/>
            <person name="Scheuner C."/>
            <person name="Sibirny A.A."/>
            <person name="Slot J.C."/>
            <person name="Stielow J.B."/>
            <person name="Sun H."/>
            <person name="Kurtzman C.P."/>
            <person name="Blackwell M."/>
            <person name="Grigoriev I.V."/>
            <person name="Jeffries T.W."/>
        </authorList>
    </citation>
    <scope>NUCLEOTIDE SEQUENCE [LARGE SCALE GENOMIC DNA]</scope>
    <source>
        <strain evidence="3">NRRL Y-12698</strain>
    </source>
</reference>
<keyword evidence="3" id="KW-1185">Reference proteome</keyword>
<feature type="transmembrane region" description="Helical" evidence="1">
    <location>
        <begin position="237"/>
        <end position="260"/>
    </location>
</feature>
<keyword evidence="1" id="KW-1133">Transmembrane helix</keyword>
<gene>
    <name evidence="2" type="ORF">BABINDRAFT_6174</name>
</gene>
<dbReference type="RefSeq" id="XP_018986805.1">
    <property type="nucleotide sequence ID" value="XM_019132374.1"/>
</dbReference>
<organism evidence="2 3">
    <name type="scientific">Babjeviella inositovora NRRL Y-12698</name>
    <dbReference type="NCBI Taxonomy" id="984486"/>
    <lineage>
        <taxon>Eukaryota</taxon>
        <taxon>Fungi</taxon>
        <taxon>Dikarya</taxon>
        <taxon>Ascomycota</taxon>
        <taxon>Saccharomycotina</taxon>
        <taxon>Pichiomycetes</taxon>
        <taxon>Serinales incertae sedis</taxon>
        <taxon>Babjeviella</taxon>
    </lineage>
</organism>
<proteinExistence type="predicted"/>
<accession>A0A1E3QWV4</accession>
<feature type="transmembrane region" description="Helical" evidence="1">
    <location>
        <begin position="99"/>
        <end position="118"/>
    </location>
</feature>
<feature type="transmembrane region" description="Helical" evidence="1">
    <location>
        <begin position="25"/>
        <end position="47"/>
    </location>
</feature>
<keyword evidence="1" id="KW-0812">Transmembrane</keyword>
<dbReference type="AlphaFoldDB" id="A0A1E3QWV4"/>
<keyword evidence="1" id="KW-0472">Membrane</keyword>
<evidence type="ECO:0000313" key="2">
    <source>
        <dbReference type="EMBL" id="ODQ81477.1"/>
    </source>
</evidence>
<sequence>MISNSTLDLSQVYLNSVRRLVNSNVALNILTWLVLVYNLANVASLLYRYHKQSKGGFVTQRIGTYADLRTHIASTVLSLSLLVNYHFETHSTSHFLVNFATFPLQMTLVIYLVFRTVYHTISPLPVFSQEHVSSKIRFWIQASLPLAFIAVSSVMIIIYKVACDYSPIRMVSPGECSTLADGDEICTPGKTLELSSIQVLLFLLLVQLVSDVWLFVRLITIKVPLEDEVVTSKSKSFAMVILTFLTINIMLSCQICLVFFDLNLVTYSQLLHVTSVMEYWDDMVNMKVLYVFVINVFQFSLMSLLPLVMDLFINKRMKYGFNETSKYTGPKKVRFADV</sequence>
<dbReference type="GeneID" id="30150227"/>
<evidence type="ECO:0000313" key="3">
    <source>
        <dbReference type="Proteomes" id="UP000094336"/>
    </source>
</evidence>